<keyword evidence="2" id="KW-1185">Reference proteome</keyword>
<dbReference type="GO" id="GO:0005506">
    <property type="term" value="F:iron ion binding"/>
    <property type="evidence" value="ECO:0007669"/>
    <property type="project" value="UniProtKB-ARBA"/>
</dbReference>
<organism evidence="1 2">
    <name type="scientific">Ktedonospora formicarum</name>
    <dbReference type="NCBI Taxonomy" id="2778364"/>
    <lineage>
        <taxon>Bacteria</taxon>
        <taxon>Bacillati</taxon>
        <taxon>Chloroflexota</taxon>
        <taxon>Ktedonobacteria</taxon>
        <taxon>Ktedonobacterales</taxon>
        <taxon>Ktedonobacteraceae</taxon>
        <taxon>Ktedonospora</taxon>
    </lineage>
</organism>
<gene>
    <name evidence="1" type="ORF">KSX_44740</name>
</gene>
<proteinExistence type="predicted"/>
<dbReference type="InterPro" id="IPR008775">
    <property type="entry name" value="Phytyl_CoA_dOase-like"/>
</dbReference>
<dbReference type="AlphaFoldDB" id="A0A8J3I013"/>
<comment type="caution">
    <text evidence="1">The sequence shown here is derived from an EMBL/GenBank/DDBJ whole genome shotgun (WGS) entry which is preliminary data.</text>
</comment>
<dbReference type="SUPFAM" id="SSF51197">
    <property type="entry name" value="Clavaminate synthase-like"/>
    <property type="match status" value="1"/>
</dbReference>
<dbReference type="GO" id="GO:0016706">
    <property type="term" value="F:2-oxoglutarate-dependent dioxygenase activity"/>
    <property type="evidence" value="ECO:0007669"/>
    <property type="project" value="UniProtKB-ARBA"/>
</dbReference>
<name>A0A8J3I013_9CHLR</name>
<dbReference type="Pfam" id="PF05721">
    <property type="entry name" value="PhyH"/>
    <property type="match status" value="1"/>
</dbReference>
<dbReference type="Proteomes" id="UP000612362">
    <property type="component" value="Unassembled WGS sequence"/>
</dbReference>
<evidence type="ECO:0000313" key="2">
    <source>
        <dbReference type="Proteomes" id="UP000612362"/>
    </source>
</evidence>
<reference evidence="1" key="1">
    <citation type="submission" date="2020-10" db="EMBL/GenBank/DDBJ databases">
        <title>Taxonomic study of unclassified bacteria belonging to the class Ktedonobacteria.</title>
        <authorList>
            <person name="Yabe S."/>
            <person name="Wang C.M."/>
            <person name="Zheng Y."/>
            <person name="Sakai Y."/>
            <person name="Cavaletti L."/>
            <person name="Monciardini P."/>
            <person name="Donadio S."/>
        </authorList>
    </citation>
    <scope>NUCLEOTIDE SEQUENCE</scope>
    <source>
        <strain evidence="1">SOSP1-1</strain>
    </source>
</reference>
<dbReference type="RefSeq" id="WP_220195695.1">
    <property type="nucleotide sequence ID" value="NZ_BNJF01000002.1"/>
</dbReference>
<protein>
    <recommendedName>
        <fullName evidence="3">Phytanoyl-CoA dioxygenase</fullName>
    </recommendedName>
</protein>
<dbReference type="EMBL" id="BNJF01000002">
    <property type="protein sequence ID" value="GHO46311.1"/>
    <property type="molecule type" value="Genomic_DNA"/>
</dbReference>
<sequence length="263" mass="29870">MSTLLSPEQWQHYERDGYLKLGKVLSDDALATLQQRINDIMLGKADIDYGRFLMQLDSPDGQYNNAGAQSKGFKGATLAYRKIQDLEHDPEFMVYMQRPLFREICACIYGQGTPVAAFRAMFMNKPAHQGTLLPWHQDRWSYLDRDPLITIWTALDPATVANGCVEVIPGSHKRGLLNSKHVSGFLTEEQAVEASSSEESMYLELQAGEVVLLHNWLLHRSDTNSTDIARRAFSVCYMDARTKSSQDENYTLIFEDDKSENYA</sequence>
<accession>A0A8J3I013</accession>
<dbReference type="Gene3D" id="2.60.120.620">
    <property type="entry name" value="q2cbj1_9rhob like domain"/>
    <property type="match status" value="1"/>
</dbReference>
<dbReference type="PANTHER" id="PTHR20883:SF48">
    <property type="entry name" value="ECTOINE DIOXYGENASE"/>
    <property type="match status" value="1"/>
</dbReference>
<evidence type="ECO:0008006" key="3">
    <source>
        <dbReference type="Google" id="ProtNLM"/>
    </source>
</evidence>
<evidence type="ECO:0000313" key="1">
    <source>
        <dbReference type="EMBL" id="GHO46311.1"/>
    </source>
</evidence>
<dbReference type="PANTHER" id="PTHR20883">
    <property type="entry name" value="PHYTANOYL-COA DIOXYGENASE DOMAIN CONTAINING 1"/>
    <property type="match status" value="1"/>
</dbReference>